<feature type="transmembrane region" description="Helical" evidence="8">
    <location>
        <begin position="148"/>
        <end position="172"/>
    </location>
</feature>
<sequence length="463" mass="48896">MLIKRLFETRPGDTGLPGPQRRLAMLVLILGTLMAVLDGGIVNIALPTLARELDVSESRAVWITNIYQLVSASTLLAFAALSRLVGRHRLYIGGLGVFTLASLACALSRSFEWLVVSRMVQGIGAAAMLSIGPSMYRVIFPPRLLGSAIGLGALVVAFGIAFGPSLGGAILYLASWPWLFAINVPIGIAALALALRALPRETPEAGRFDWPGALLSMVMVSGFVFALDRLGRDHASSAALLPLAASLGCLVLFVWRQRRAMSPLVPLVIFREPRFSVAAVISMLAFIAQGAAFVGLPILFQSVMGLSPIAAAVLFTPWPLALMLTGPFAGRLADRFNPTLISSLGLAIFLLGMLTLAMLGEAALPGDIAWRVALCGVGYGIFQAPNNREMIGSVALEYSANASGVLASVRTFGQALGTAMVGMMLALPFGSLSLALWLGCGFVVVALVLSLWRVPLARRSRAA</sequence>
<dbReference type="InterPro" id="IPR011701">
    <property type="entry name" value="MFS"/>
</dbReference>
<evidence type="ECO:0000256" key="1">
    <source>
        <dbReference type="ARBA" id="ARBA00004651"/>
    </source>
</evidence>
<keyword evidence="7 8" id="KW-0472">Membrane</keyword>
<evidence type="ECO:0000259" key="9">
    <source>
        <dbReference type="PROSITE" id="PS50850"/>
    </source>
</evidence>
<feature type="transmembrane region" description="Helical" evidence="8">
    <location>
        <begin position="275"/>
        <end position="300"/>
    </location>
</feature>
<dbReference type="PRINTS" id="PR01036">
    <property type="entry name" value="TCRTETB"/>
</dbReference>
<feature type="transmembrane region" description="Helical" evidence="8">
    <location>
        <begin position="239"/>
        <end position="255"/>
    </location>
</feature>
<feature type="transmembrane region" description="Helical" evidence="8">
    <location>
        <begin position="210"/>
        <end position="227"/>
    </location>
</feature>
<dbReference type="EMBL" id="BAABKI010000009">
    <property type="protein sequence ID" value="GAA5170947.1"/>
    <property type="molecule type" value="Genomic_DNA"/>
</dbReference>
<feature type="transmembrane region" description="Helical" evidence="8">
    <location>
        <begin position="115"/>
        <end position="136"/>
    </location>
</feature>
<feature type="transmembrane region" description="Helical" evidence="8">
    <location>
        <begin position="434"/>
        <end position="452"/>
    </location>
</feature>
<gene>
    <name evidence="10" type="ORF">GCM10023342_05010</name>
</gene>
<feature type="transmembrane region" description="Helical" evidence="8">
    <location>
        <begin position="90"/>
        <end position="109"/>
    </location>
</feature>
<evidence type="ECO:0000256" key="2">
    <source>
        <dbReference type="ARBA" id="ARBA00008537"/>
    </source>
</evidence>
<accession>A0ABP9R3B3</accession>
<proteinExistence type="inferred from homology"/>
<feature type="transmembrane region" description="Helical" evidence="8">
    <location>
        <begin position="306"/>
        <end position="328"/>
    </location>
</feature>
<name>A0ABP9R3B3_9GAMM</name>
<comment type="similarity">
    <text evidence="2">Belongs to the major facilitator superfamily. EmrB family.</text>
</comment>
<dbReference type="Proteomes" id="UP001500074">
    <property type="component" value="Unassembled WGS sequence"/>
</dbReference>
<dbReference type="Gene3D" id="1.20.1720.10">
    <property type="entry name" value="Multidrug resistance protein D"/>
    <property type="match status" value="1"/>
</dbReference>
<dbReference type="CDD" id="cd17321">
    <property type="entry name" value="MFS_MMR_MDR_like"/>
    <property type="match status" value="1"/>
</dbReference>
<comment type="subcellular location">
    <subcellularLocation>
        <location evidence="1">Cell membrane</location>
        <topology evidence="1">Multi-pass membrane protein</topology>
    </subcellularLocation>
</comment>
<keyword evidence="4" id="KW-1003">Cell membrane</keyword>
<dbReference type="NCBIfam" id="TIGR00711">
    <property type="entry name" value="efflux_EmrB"/>
    <property type="match status" value="1"/>
</dbReference>
<feature type="domain" description="Major facilitator superfamily (MFS) profile" evidence="9">
    <location>
        <begin position="24"/>
        <end position="458"/>
    </location>
</feature>
<dbReference type="RefSeq" id="WP_031384703.1">
    <property type="nucleotide sequence ID" value="NZ_BAABKI010000009.1"/>
</dbReference>
<keyword evidence="5 8" id="KW-0812">Transmembrane</keyword>
<dbReference type="InterPro" id="IPR036259">
    <property type="entry name" value="MFS_trans_sf"/>
</dbReference>
<dbReference type="PANTHER" id="PTHR42718:SF9">
    <property type="entry name" value="MAJOR FACILITATOR SUPERFAMILY MULTIDRUG TRANSPORTER MFSC"/>
    <property type="match status" value="1"/>
</dbReference>
<dbReference type="Pfam" id="PF07690">
    <property type="entry name" value="MFS_1"/>
    <property type="match status" value="1"/>
</dbReference>
<evidence type="ECO:0000256" key="5">
    <source>
        <dbReference type="ARBA" id="ARBA00022692"/>
    </source>
</evidence>
<evidence type="ECO:0000256" key="8">
    <source>
        <dbReference type="SAM" id="Phobius"/>
    </source>
</evidence>
<feature type="transmembrane region" description="Helical" evidence="8">
    <location>
        <begin position="66"/>
        <end position="85"/>
    </location>
</feature>
<evidence type="ECO:0000256" key="7">
    <source>
        <dbReference type="ARBA" id="ARBA00023136"/>
    </source>
</evidence>
<dbReference type="InterPro" id="IPR020846">
    <property type="entry name" value="MFS_dom"/>
</dbReference>
<evidence type="ECO:0000256" key="4">
    <source>
        <dbReference type="ARBA" id="ARBA00022475"/>
    </source>
</evidence>
<dbReference type="PANTHER" id="PTHR42718">
    <property type="entry name" value="MAJOR FACILITATOR SUPERFAMILY MULTIDRUG TRANSPORTER MFSC"/>
    <property type="match status" value="1"/>
</dbReference>
<reference evidence="11" key="1">
    <citation type="journal article" date="2019" name="Int. J. Syst. Evol. Microbiol.">
        <title>The Global Catalogue of Microorganisms (GCM) 10K type strain sequencing project: providing services to taxonomists for standard genome sequencing and annotation.</title>
        <authorList>
            <consortium name="The Broad Institute Genomics Platform"/>
            <consortium name="The Broad Institute Genome Sequencing Center for Infectious Disease"/>
            <person name="Wu L."/>
            <person name="Ma J."/>
        </authorList>
    </citation>
    <scope>NUCLEOTIDE SEQUENCE [LARGE SCALE GENOMIC DNA]</scope>
    <source>
        <strain evidence="11">JCM 18472</strain>
    </source>
</reference>
<feature type="transmembrane region" description="Helical" evidence="8">
    <location>
        <begin position="178"/>
        <end position="198"/>
    </location>
</feature>
<evidence type="ECO:0000256" key="6">
    <source>
        <dbReference type="ARBA" id="ARBA00022989"/>
    </source>
</evidence>
<evidence type="ECO:0000256" key="3">
    <source>
        <dbReference type="ARBA" id="ARBA00022448"/>
    </source>
</evidence>
<dbReference type="SUPFAM" id="SSF103473">
    <property type="entry name" value="MFS general substrate transporter"/>
    <property type="match status" value="1"/>
</dbReference>
<dbReference type="PROSITE" id="PS50850">
    <property type="entry name" value="MFS"/>
    <property type="match status" value="1"/>
</dbReference>
<organism evidence="10 11">
    <name type="scientific">Modicisalibacter zincidurans</name>
    <dbReference type="NCBI Taxonomy" id="1178777"/>
    <lineage>
        <taxon>Bacteria</taxon>
        <taxon>Pseudomonadati</taxon>
        <taxon>Pseudomonadota</taxon>
        <taxon>Gammaproteobacteria</taxon>
        <taxon>Oceanospirillales</taxon>
        <taxon>Halomonadaceae</taxon>
        <taxon>Modicisalibacter</taxon>
    </lineage>
</organism>
<protein>
    <submittedName>
        <fullName evidence="10">MFS transporter</fullName>
    </submittedName>
</protein>
<feature type="transmembrane region" description="Helical" evidence="8">
    <location>
        <begin position="23"/>
        <end position="46"/>
    </location>
</feature>
<comment type="caution">
    <text evidence="10">The sequence shown here is derived from an EMBL/GenBank/DDBJ whole genome shotgun (WGS) entry which is preliminary data.</text>
</comment>
<dbReference type="InterPro" id="IPR004638">
    <property type="entry name" value="EmrB-like"/>
</dbReference>
<keyword evidence="3" id="KW-0813">Transport</keyword>
<keyword evidence="11" id="KW-1185">Reference proteome</keyword>
<feature type="transmembrane region" description="Helical" evidence="8">
    <location>
        <begin position="340"/>
        <end position="362"/>
    </location>
</feature>
<keyword evidence="6 8" id="KW-1133">Transmembrane helix</keyword>
<dbReference type="Gene3D" id="1.20.1250.20">
    <property type="entry name" value="MFS general substrate transporter like domains"/>
    <property type="match status" value="1"/>
</dbReference>
<evidence type="ECO:0000313" key="10">
    <source>
        <dbReference type="EMBL" id="GAA5170947.1"/>
    </source>
</evidence>
<evidence type="ECO:0000313" key="11">
    <source>
        <dbReference type="Proteomes" id="UP001500074"/>
    </source>
</evidence>